<gene>
    <name evidence="2" type="ORF">P7K49_013289</name>
</gene>
<keyword evidence="3" id="KW-1185">Reference proteome</keyword>
<name>A0ABQ9VFI4_SAGOE</name>
<sequence>MEERKGQTGGACCVFTVAVDVFTVAVDVFTVAVDVSSRWLWTSSRWLWTCLHGGCGRLHGGCGCVFTAAVDVFTAAVDVFTVAVDVFTVAVDVEPVSAQPLELGNRPGQERLGPAPTPQAVQHRLPPHLPTHGTCGLVQRLPAHGCPLLVLACQCASFPVPDFVSLKAPIIRTCKDLSKGLTQPIFPARGDREGQRRSPLVQASADRESAELSPKAEMQAPD</sequence>
<protein>
    <submittedName>
        <fullName evidence="2">Uncharacterized protein</fullName>
    </submittedName>
</protein>
<reference evidence="2 3" key="1">
    <citation type="submission" date="2023-05" db="EMBL/GenBank/DDBJ databases">
        <title>B98-5 Cell Line De Novo Hybrid Assembly: An Optical Mapping Approach.</title>
        <authorList>
            <person name="Kananen K."/>
            <person name="Auerbach J.A."/>
            <person name="Kautto E."/>
            <person name="Blachly J.S."/>
        </authorList>
    </citation>
    <scope>NUCLEOTIDE SEQUENCE [LARGE SCALE GENOMIC DNA]</scope>
    <source>
        <strain evidence="2">B95-8</strain>
        <tissue evidence="2">Cell line</tissue>
    </source>
</reference>
<dbReference type="EMBL" id="JASSZA010000006">
    <property type="protein sequence ID" value="KAK2108124.1"/>
    <property type="molecule type" value="Genomic_DNA"/>
</dbReference>
<evidence type="ECO:0000313" key="3">
    <source>
        <dbReference type="Proteomes" id="UP001266305"/>
    </source>
</evidence>
<feature type="region of interest" description="Disordered" evidence="1">
    <location>
        <begin position="102"/>
        <end position="126"/>
    </location>
</feature>
<accession>A0ABQ9VFI4</accession>
<evidence type="ECO:0000313" key="2">
    <source>
        <dbReference type="EMBL" id="KAK2108124.1"/>
    </source>
</evidence>
<evidence type="ECO:0000256" key="1">
    <source>
        <dbReference type="SAM" id="MobiDB-lite"/>
    </source>
</evidence>
<organism evidence="2 3">
    <name type="scientific">Saguinus oedipus</name>
    <name type="common">Cotton-top tamarin</name>
    <name type="synonym">Oedipomidas oedipus</name>
    <dbReference type="NCBI Taxonomy" id="9490"/>
    <lineage>
        <taxon>Eukaryota</taxon>
        <taxon>Metazoa</taxon>
        <taxon>Chordata</taxon>
        <taxon>Craniata</taxon>
        <taxon>Vertebrata</taxon>
        <taxon>Euteleostomi</taxon>
        <taxon>Mammalia</taxon>
        <taxon>Eutheria</taxon>
        <taxon>Euarchontoglires</taxon>
        <taxon>Primates</taxon>
        <taxon>Haplorrhini</taxon>
        <taxon>Platyrrhini</taxon>
        <taxon>Cebidae</taxon>
        <taxon>Callitrichinae</taxon>
        <taxon>Saguinus</taxon>
    </lineage>
</organism>
<dbReference type="Proteomes" id="UP001266305">
    <property type="component" value="Unassembled WGS sequence"/>
</dbReference>
<comment type="caution">
    <text evidence="2">The sequence shown here is derived from an EMBL/GenBank/DDBJ whole genome shotgun (WGS) entry which is preliminary data.</text>
</comment>
<feature type="region of interest" description="Disordered" evidence="1">
    <location>
        <begin position="182"/>
        <end position="222"/>
    </location>
</feature>
<proteinExistence type="predicted"/>